<gene>
    <name evidence="1" type="ORF">E5329_20295</name>
</gene>
<evidence type="ECO:0000313" key="2">
    <source>
        <dbReference type="Proteomes" id="UP000304953"/>
    </source>
</evidence>
<name>A0AC61RRM1_9FIRM</name>
<comment type="caution">
    <text evidence="1">The sequence shown here is derived from an EMBL/GenBank/DDBJ whole genome shotgun (WGS) entry which is preliminary data.</text>
</comment>
<accession>A0AC61RRM1</accession>
<dbReference type="Proteomes" id="UP000304953">
    <property type="component" value="Unassembled WGS sequence"/>
</dbReference>
<sequence length="234" mass="27332">MSDCPSGKREIPDRREKLVDWDVFTSRMLSTWIRRFTKDVPIANQVADQWVDVISQAFHHGAYNHEDYIATYQDVFGGKVRGTRLIKFVSFYTISLMQGCLDKGVEEVLMDYVLNLEDGIYYIYEERLTVLPPVFASKQASHYLAAIELLAKYRHAAYKLQFVVDWLNGLKNENGKWDMGKSANDKVYLPLSDNWRKQETRETDCTERIMCLLSELSRDGSTLEKYYGKRRRTP</sequence>
<reference evidence="1" key="1">
    <citation type="submission" date="2019-04" db="EMBL/GenBank/DDBJ databases">
        <title>Microbes associate with the intestines of laboratory mice.</title>
        <authorList>
            <person name="Navarre W."/>
            <person name="Wong E."/>
            <person name="Huang K."/>
            <person name="Tropini C."/>
            <person name="Ng K."/>
            <person name="Yu B."/>
        </authorList>
    </citation>
    <scope>NUCLEOTIDE SEQUENCE</scope>
    <source>
        <strain evidence="1">NM01_1-7b</strain>
    </source>
</reference>
<keyword evidence="2" id="KW-1185">Reference proteome</keyword>
<dbReference type="EMBL" id="SRYA01000052">
    <property type="protein sequence ID" value="TGY91642.1"/>
    <property type="molecule type" value="Genomic_DNA"/>
</dbReference>
<evidence type="ECO:0000313" key="1">
    <source>
        <dbReference type="EMBL" id="TGY91642.1"/>
    </source>
</evidence>
<protein>
    <submittedName>
        <fullName evidence="1">Uncharacterized protein</fullName>
    </submittedName>
</protein>
<proteinExistence type="predicted"/>
<organism evidence="1 2">
    <name type="scientific">Petralouisia muris</name>
    <dbReference type="NCBI Taxonomy" id="3032872"/>
    <lineage>
        <taxon>Bacteria</taxon>
        <taxon>Bacillati</taxon>
        <taxon>Bacillota</taxon>
        <taxon>Clostridia</taxon>
        <taxon>Lachnospirales</taxon>
        <taxon>Lachnospiraceae</taxon>
        <taxon>Petralouisia</taxon>
    </lineage>
</organism>